<dbReference type="EMBL" id="BMLP01000001">
    <property type="protein sequence ID" value="GGO24393.1"/>
    <property type="molecule type" value="Genomic_DNA"/>
</dbReference>
<feature type="region of interest" description="Disordered" evidence="1">
    <location>
        <begin position="167"/>
        <end position="188"/>
    </location>
</feature>
<dbReference type="Gene3D" id="2.30.330.10">
    <property type="entry name" value="SpoA-like"/>
    <property type="match status" value="1"/>
</dbReference>
<sequence length="288" mass="30388">MQLFPLSVARTARRGLSLDIICGDAGSDRATLAELLEMPAEGALILLLEGPGGSGGMLAMCPAMLAALIEVQTLGCVNTHPILPRRPTRTDAAMVSDWVDAMLIDLEDTLACHEDLTWVDGFRVSGHLVDTRPLALMLEDVAYQALCLTCDLAQAREGRIVLALPADGRGRKPKTDDPVEQSSGPADTDFGPQLAARVLAARAEVQASLLRLRLPLAELNGLRAGQLLPLPMAALDRIEILGIDGVSRAVGRLGQQGGQRAVRITQCEEVRAASADAAVALPALARAS</sequence>
<proteinExistence type="predicted"/>
<evidence type="ECO:0000313" key="4">
    <source>
        <dbReference type="Proteomes" id="UP000598196"/>
    </source>
</evidence>
<accession>A0A918DBC4</accession>
<dbReference type="Proteomes" id="UP000598196">
    <property type="component" value="Unassembled WGS sequence"/>
</dbReference>
<reference evidence="3 4" key="1">
    <citation type="journal article" date="2014" name="Int. J. Syst. Evol. Microbiol.">
        <title>Complete genome sequence of Corynebacterium casei LMG S-19264T (=DSM 44701T), isolated from a smear-ripened cheese.</title>
        <authorList>
            <consortium name="US DOE Joint Genome Institute (JGI-PGF)"/>
            <person name="Walter F."/>
            <person name="Albersmeier A."/>
            <person name="Kalinowski J."/>
            <person name="Ruckert C."/>
        </authorList>
    </citation>
    <scope>NUCLEOTIDE SEQUENCE [LARGE SCALE GENOMIC DNA]</scope>
    <source>
        <strain evidence="3 4">CGMCC 1.7029</strain>
    </source>
</reference>
<dbReference type="SUPFAM" id="SSF101801">
    <property type="entry name" value="Surface presentation of antigens (SPOA)"/>
    <property type="match status" value="1"/>
</dbReference>
<keyword evidence="3" id="KW-0282">Flagellum</keyword>
<protein>
    <submittedName>
        <fullName evidence="3">Flagellar switch protein FliM</fullName>
    </submittedName>
</protein>
<dbReference type="InterPro" id="IPR036429">
    <property type="entry name" value="SpoA-like_sf"/>
</dbReference>
<evidence type="ECO:0000313" key="3">
    <source>
        <dbReference type="EMBL" id="GGO24393.1"/>
    </source>
</evidence>
<keyword evidence="3" id="KW-0966">Cell projection</keyword>
<keyword evidence="4" id="KW-1185">Reference proteome</keyword>
<feature type="domain" description="Flagellar motor switch protein FliN-like C-terminal" evidence="2">
    <location>
        <begin position="197"/>
        <end position="266"/>
    </location>
</feature>
<dbReference type="InterPro" id="IPR001543">
    <property type="entry name" value="FliN-like_C"/>
</dbReference>
<organism evidence="3 4">
    <name type="scientific">Gemmobacter aquaticus</name>
    <dbReference type="NCBI Taxonomy" id="490185"/>
    <lineage>
        <taxon>Bacteria</taxon>
        <taxon>Pseudomonadati</taxon>
        <taxon>Pseudomonadota</taxon>
        <taxon>Alphaproteobacteria</taxon>
        <taxon>Rhodobacterales</taxon>
        <taxon>Paracoccaceae</taxon>
        <taxon>Gemmobacter</taxon>
    </lineage>
</organism>
<dbReference type="AlphaFoldDB" id="A0A918DBC4"/>
<feature type="compositionally biased region" description="Basic and acidic residues" evidence="1">
    <location>
        <begin position="168"/>
        <end position="177"/>
    </location>
</feature>
<evidence type="ECO:0000259" key="2">
    <source>
        <dbReference type="Pfam" id="PF01052"/>
    </source>
</evidence>
<dbReference type="Pfam" id="PF01052">
    <property type="entry name" value="FliMN_C"/>
    <property type="match status" value="1"/>
</dbReference>
<name>A0A918DBC4_9RHOB</name>
<evidence type="ECO:0000256" key="1">
    <source>
        <dbReference type="SAM" id="MobiDB-lite"/>
    </source>
</evidence>
<gene>
    <name evidence="3" type="ORF">GCM10010991_02710</name>
</gene>
<comment type="caution">
    <text evidence="3">The sequence shown here is derived from an EMBL/GenBank/DDBJ whole genome shotgun (WGS) entry which is preliminary data.</text>
</comment>
<keyword evidence="3" id="KW-0969">Cilium</keyword>